<dbReference type="InterPro" id="IPR004294">
    <property type="entry name" value="Carotenoid_Oase"/>
</dbReference>
<keyword evidence="8" id="KW-1185">Reference proteome</keyword>
<feature type="binding site" evidence="5">
    <location>
        <position position="157"/>
    </location>
    <ligand>
        <name>Fe cation</name>
        <dbReference type="ChEBI" id="CHEBI:24875"/>
        <note>catalytic</note>
    </ligand>
</feature>
<name>A0A5Q2RIJ0_9ACTN</name>
<dbReference type="GO" id="GO:0010436">
    <property type="term" value="F:carotenoid dioxygenase activity"/>
    <property type="evidence" value="ECO:0007669"/>
    <property type="project" value="TreeGrafter"/>
</dbReference>
<evidence type="ECO:0000256" key="5">
    <source>
        <dbReference type="PIRSR" id="PIRSR604294-1"/>
    </source>
</evidence>
<comment type="similarity">
    <text evidence="1 6">Belongs to the carotenoid oxygenase family.</text>
</comment>
<dbReference type="GO" id="GO:0016121">
    <property type="term" value="P:carotene catabolic process"/>
    <property type="evidence" value="ECO:0007669"/>
    <property type="project" value="TreeGrafter"/>
</dbReference>
<protein>
    <recommendedName>
        <fullName evidence="6">Dioxygenase</fullName>
        <ecNumber evidence="6">1.13.11.-</ecNumber>
    </recommendedName>
</protein>
<evidence type="ECO:0000256" key="1">
    <source>
        <dbReference type="ARBA" id="ARBA00006787"/>
    </source>
</evidence>
<evidence type="ECO:0000313" key="8">
    <source>
        <dbReference type="Proteomes" id="UP000334019"/>
    </source>
</evidence>
<feature type="binding site" evidence="5">
    <location>
        <position position="270"/>
    </location>
    <ligand>
        <name>Fe cation</name>
        <dbReference type="ChEBI" id="CHEBI:24875"/>
        <note>catalytic</note>
    </ligand>
</feature>
<evidence type="ECO:0000256" key="2">
    <source>
        <dbReference type="ARBA" id="ARBA00022723"/>
    </source>
</evidence>
<dbReference type="GO" id="GO:0046872">
    <property type="term" value="F:metal ion binding"/>
    <property type="evidence" value="ECO:0007669"/>
    <property type="project" value="UniProtKB-KW"/>
</dbReference>
<dbReference type="EMBL" id="CP045851">
    <property type="protein sequence ID" value="QGG93660.1"/>
    <property type="molecule type" value="Genomic_DNA"/>
</dbReference>
<keyword evidence="4 5" id="KW-0408">Iron</keyword>
<reference evidence="7 8" key="1">
    <citation type="submission" date="2019-11" db="EMBL/GenBank/DDBJ databases">
        <authorList>
            <person name="He Y."/>
        </authorList>
    </citation>
    <scope>NUCLEOTIDE SEQUENCE [LARGE SCALE GENOMIC DNA]</scope>
    <source>
        <strain evidence="7 8">SCSIO 58843</strain>
    </source>
</reference>
<dbReference type="AlphaFoldDB" id="A0A5Q2RIJ0"/>
<evidence type="ECO:0000256" key="3">
    <source>
        <dbReference type="ARBA" id="ARBA00023002"/>
    </source>
</evidence>
<feature type="binding site" evidence="5">
    <location>
        <position position="205"/>
    </location>
    <ligand>
        <name>Fe cation</name>
        <dbReference type="ChEBI" id="CHEBI:24875"/>
        <note>catalytic</note>
    </ligand>
</feature>
<sequence length="452" mass="49249">MTDAITTTSKWLTGLHAPLPAEVTATELPVRGTLPEALEGRYLRNGPNPLGRQDPATYHWFTGDGMVHGIQLRGGRAEWYRARWVRSTSVSQALGEEPVPGERHGGMETANTNVIGVGGRTFAVVEAGARPVELDHELETICHSDLDGTLPNGFTAHPKVDPATGDLHAIAYHWALPHLQYVVVGPDARVRSVEAIEVPGSPMVHDCSITERWMVVYDLPVVFSMDDAARGVRFPYAWSDDYGARVGVLPLGGSGADVRWFEVEPSYVFHPLNAYEDGDRVVLEVVRWGRMFDRVRTGPDESTPLLHRWTLDLATGRVTEEQLSDVAFEFPRVDERRVGRPHRYAYGTTVGADDGGGVGFAGQLVRHDRVAGTAEVVDLGPGRTSGEWVMVPSDVDAAEDDGWLMSLVHDATTDRSELVVLPAADPGAGPVAAVELPNRVPLGFHGNWVADR</sequence>
<keyword evidence="2 5" id="KW-0479">Metal-binding</keyword>
<organism evidence="7 8">
    <name type="scientific">Actinomarinicola tropica</name>
    <dbReference type="NCBI Taxonomy" id="2789776"/>
    <lineage>
        <taxon>Bacteria</taxon>
        <taxon>Bacillati</taxon>
        <taxon>Actinomycetota</taxon>
        <taxon>Acidimicrobiia</taxon>
        <taxon>Acidimicrobiales</taxon>
        <taxon>Iamiaceae</taxon>
        <taxon>Actinomarinicola</taxon>
    </lineage>
</organism>
<accession>A0A5Q2RIJ0</accession>
<dbReference type="KEGG" id="atq:GH723_00215"/>
<evidence type="ECO:0000256" key="4">
    <source>
        <dbReference type="ARBA" id="ARBA00023004"/>
    </source>
</evidence>
<comment type="cofactor">
    <cofactor evidence="5 6">
        <name>Fe(2+)</name>
        <dbReference type="ChEBI" id="CHEBI:29033"/>
    </cofactor>
    <text evidence="5 6">Binds 1 Fe(2+) ion per subunit.</text>
</comment>
<gene>
    <name evidence="7" type="ORF">GH723_00215</name>
</gene>
<dbReference type="Proteomes" id="UP000334019">
    <property type="component" value="Chromosome"/>
</dbReference>
<dbReference type="PANTHER" id="PTHR10543:SF89">
    <property type="entry name" value="CAROTENOID 9,10(9',10')-CLEAVAGE DIOXYGENASE 1"/>
    <property type="match status" value="1"/>
</dbReference>
<evidence type="ECO:0000256" key="6">
    <source>
        <dbReference type="RuleBase" id="RU364048"/>
    </source>
</evidence>
<evidence type="ECO:0000313" key="7">
    <source>
        <dbReference type="EMBL" id="QGG93660.1"/>
    </source>
</evidence>
<proteinExistence type="inferred from homology"/>
<keyword evidence="6" id="KW-0223">Dioxygenase</keyword>
<dbReference type="PANTHER" id="PTHR10543">
    <property type="entry name" value="BETA-CAROTENE DIOXYGENASE"/>
    <property type="match status" value="1"/>
</dbReference>
<dbReference type="Pfam" id="PF03055">
    <property type="entry name" value="RPE65"/>
    <property type="match status" value="1"/>
</dbReference>
<dbReference type="EC" id="1.13.11.-" evidence="6"/>
<keyword evidence="3 6" id="KW-0560">Oxidoreductase</keyword>
<feature type="binding site" evidence="5">
    <location>
        <position position="445"/>
    </location>
    <ligand>
        <name>Fe cation</name>
        <dbReference type="ChEBI" id="CHEBI:24875"/>
        <note>catalytic</note>
    </ligand>
</feature>
<dbReference type="RefSeq" id="WP_153757766.1">
    <property type="nucleotide sequence ID" value="NZ_CP045851.1"/>
</dbReference>